<evidence type="ECO:0000256" key="7">
    <source>
        <dbReference type="ARBA" id="ARBA00022692"/>
    </source>
</evidence>
<feature type="domain" description="Histidine kinase" evidence="15">
    <location>
        <begin position="500"/>
        <end position="712"/>
    </location>
</feature>
<evidence type="ECO:0000256" key="2">
    <source>
        <dbReference type="ARBA" id="ARBA00004651"/>
    </source>
</evidence>
<sequence length="712" mass="80946">MDTKLKSSKFGKVIINLIAIILVVITSIGMLASYKAIDKIASGKDKNYFQSYEFIRALSGMSYNSLYDIAKKSTNDDITPYDLLVKDDIRYGKDLDYINNFNTRFQSYTQRYLNLEYFAVSTKDKVTTSNGNFDIKVLENGDIDIAPIDTDYYQFYIVINYDDLGKAIVKDIYGADKNIVQKQIYEVTPSLFGGYYNELVEIKNINVLLAIPRELNYYDNISEGINNLQNEIYGEIAFVFALIGVAFIIISALLIPYNKAKEIVGFRAISKIKFEIGCIMGGLTLALTLAASMFMVNECIKGVPGNFIGAFFKEITLSHSTYYAINFIVWLIIFSLYFYAALVVKHIFKIGVKKYFITSTIVGGIIAFAFRYTKETIKTLSEIDLSEKNNKLIFKIVAINAVILAFICSIWLFGIIGVIIYSVVIFILIRKYADEISSKYRILTNATKKIAEGNLDVEIHEDLGVFEPLKDDLERIQSGFKRAVEEEVKSQKMKTDLISNVSHDLKTPLTSIITYIDLLKEENLSDEKRNQYLDTLDRKAQRLQYLIEDLFEVSKASSGNITLNIESVDVVSLMKQTLLELEDKIQNSSLAIRTNFSKEKVILQLDSFRTFRVFENLVSNITKYALENTRVYIDIFDENNSVEIILKNIAKEEIKFDVNNIVERFVRGDESRNTEGSGLGLAIAKSFVELQGGTFNIEVDGDLFKVIIKFNK</sequence>
<evidence type="ECO:0000256" key="9">
    <source>
        <dbReference type="ARBA" id="ARBA00022777"/>
    </source>
</evidence>
<evidence type="ECO:0000256" key="13">
    <source>
        <dbReference type="ARBA" id="ARBA00023136"/>
    </source>
</evidence>
<dbReference type="SUPFAM" id="SSF47384">
    <property type="entry name" value="Homodimeric domain of signal transducing histidine kinase"/>
    <property type="match status" value="1"/>
</dbReference>
<evidence type="ECO:0000256" key="1">
    <source>
        <dbReference type="ARBA" id="ARBA00000085"/>
    </source>
</evidence>
<keyword evidence="13 14" id="KW-0472">Membrane</keyword>
<dbReference type="InterPro" id="IPR004358">
    <property type="entry name" value="Sig_transdc_His_kin-like_C"/>
</dbReference>
<accession>A0ABR8PZK4</accession>
<dbReference type="GO" id="GO:0016301">
    <property type="term" value="F:kinase activity"/>
    <property type="evidence" value="ECO:0007669"/>
    <property type="project" value="UniProtKB-KW"/>
</dbReference>
<evidence type="ECO:0000256" key="12">
    <source>
        <dbReference type="ARBA" id="ARBA00023012"/>
    </source>
</evidence>
<evidence type="ECO:0000256" key="4">
    <source>
        <dbReference type="ARBA" id="ARBA00022475"/>
    </source>
</evidence>
<dbReference type="CDD" id="cd00082">
    <property type="entry name" value="HisKA"/>
    <property type="match status" value="1"/>
</dbReference>
<dbReference type="InterPro" id="IPR005467">
    <property type="entry name" value="His_kinase_dom"/>
</dbReference>
<dbReference type="Proteomes" id="UP000640335">
    <property type="component" value="Unassembled WGS sequence"/>
</dbReference>
<reference evidence="16 17" key="1">
    <citation type="submission" date="2020-08" db="EMBL/GenBank/DDBJ databases">
        <title>A Genomic Blueprint of the Chicken Gut Microbiome.</title>
        <authorList>
            <person name="Gilroy R."/>
            <person name="Ravi A."/>
            <person name="Getino M."/>
            <person name="Pursley I."/>
            <person name="Horton D.L."/>
            <person name="Alikhan N.-F."/>
            <person name="Baker D."/>
            <person name="Gharbi K."/>
            <person name="Hall N."/>
            <person name="Watson M."/>
            <person name="Adriaenssens E.M."/>
            <person name="Foster-Nyarko E."/>
            <person name="Jarju S."/>
            <person name="Secka A."/>
            <person name="Antonio M."/>
            <person name="Oren A."/>
            <person name="Chaudhuri R."/>
            <person name="La Ragione R.M."/>
            <person name="Hildebrand F."/>
            <person name="Pallen M.J."/>
        </authorList>
    </citation>
    <scope>NUCLEOTIDE SEQUENCE [LARGE SCALE GENOMIC DNA]</scope>
    <source>
        <strain evidence="16 17">Sa3CUN1</strain>
    </source>
</reference>
<dbReference type="SMART" id="SM00387">
    <property type="entry name" value="HATPase_c"/>
    <property type="match status" value="1"/>
</dbReference>
<evidence type="ECO:0000256" key="10">
    <source>
        <dbReference type="ARBA" id="ARBA00022840"/>
    </source>
</evidence>
<dbReference type="PANTHER" id="PTHR45528">
    <property type="entry name" value="SENSOR HISTIDINE KINASE CPXA"/>
    <property type="match status" value="1"/>
</dbReference>
<keyword evidence="9 16" id="KW-0418">Kinase</keyword>
<dbReference type="SUPFAM" id="SSF55874">
    <property type="entry name" value="ATPase domain of HSP90 chaperone/DNA topoisomerase II/histidine kinase"/>
    <property type="match status" value="1"/>
</dbReference>
<evidence type="ECO:0000313" key="16">
    <source>
        <dbReference type="EMBL" id="MBD7913594.1"/>
    </source>
</evidence>
<comment type="caution">
    <text evidence="16">The sequence shown here is derived from an EMBL/GenBank/DDBJ whole genome shotgun (WGS) entry which is preliminary data.</text>
</comment>
<keyword evidence="10" id="KW-0067">ATP-binding</keyword>
<evidence type="ECO:0000256" key="8">
    <source>
        <dbReference type="ARBA" id="ARBA00022741"/>
    </source>
</evidence>
<name>A0ABR8PZK4_9CLOT</name>
<dbReference type="PANTHER" id="PTHR45528:SF1">
    <property type="entry name" value="SENSOR HISTIDINE KINASE CPXA"/>
    <property type="match status" value="1"/>
</dbReference>
<keyword evidence="7 14" id="KW-0812">Transmembrane</keyword>
<comment type="subcellular location">
    <subcellularLocation>
        <location evidence="2">Cell membrane</location>
        <topology evidence="2">Multi-pass membrane protein</topology>
    </subcellularLocation>
</comment>
<feature type="transmembrane region" description="Helical" evidence="14">
    <location>
        <begin position="396"/>
        <end position="429"/>
    </location>
</feature>
<dbReference type="Gene3D" id="3.30.565.10">
    <property type="entry name" value="Histidine kinase-like ATPase, C-terminal domain"/>
    <property type="match status" value="1"/>
</dbReference>
<dbReference type="InterPro" id="IPR036097">
    <property type="entry name" value="HisK_dim/P_sf"/>
</dbReference>
<keyword evidence="11 14" id="KW-1133">Transmembrane helix</keyword>
<dbReference type="Gene3D" id="1.10.287.130">
    <property type="match status" value="1"/>
</dbReference>
<protein>
    <recommendedName>
        <fullName evidence="3">histidine kinase</fullName>
        <ecNumber evidence="3">2.7.13.3</ecNumber>
    </recommendedName>
</protein>
<dbReference type="PROSITE" id="PS50109">
    <property type="entry name" value="HIS_KIN"/>
    <property type="match status" value="1"/>
</dbReference>
<evidence type="ECO:0000313" key="17">
    <source>
        <dbReference type="Proteomes" id="UP000640335"/>
    </source>
</evidence>
<evidence type="ECO:0000256" key="14">
    <source>
        <dbReference type="SAM" id="Phobius"/>
    </source>
</evidence>
<feature type="transmembrane region" description="Helical" evidence="14">
    <location>
        <begin position="12"/>
        <end position="34"/>
    </location>
</feature>
<keyword evidence="5" id="KW-0597">Phosphoprotein</keyword>
<keyword evidence="8" id="KW-0547">Nucleotide-binding</keyword>
<dbReference type="InterPro" id="IPR003594">
    <property type="entry name" value="HATPase_dom"/>
</dbReference>
<comment type="catalytic activity">
    <reaction evidence="1">
        <text>ATP + protein L-histidine = ADP + protein N-phospho-L-histidine.</text>
        <dbReference type="EC" id="2.7.13.3"/>
    </reaction>
</comment>
<feature type="transmembrane region" description="Helical" evidence="14">
    <location>
        <begin position="276"/>
        <end position="296"/>
    </location>
</feature>
<evidence type="ECO:0000256" key="11">
    <source>
        <dbReference type="ARBA" id="ARBA00022989"/>
    </source>
</evidence>
<dbReference type="Pfam" id="PF02518">
    <property type="entry name" value="HATPase_c"/>
    <property type="match status" value="1"/>
</dbReference>
<gene>
    <name evidence="16" type="ORF">H9660_00385</name>
</gene>
<feature type="transmembrane region" description="Helical" evidence="14">
    <location>
        <begin position="322"/>
        <end position="343"/>
    </location>
</feature>
<dbReference type="SMART" id="SM00388">
    <property type="entry name" value="HisKA"/>
    <property type="match status" value="1"/>
</dbReference>
<dbReference type="InterPro" id="IPR050398">
    <property type="entry name" value="HssS/ArlS-like"/>
</dbReference>
<evidence type="ECO:0000256" key="5">
    <source>
        <dbReference type="ARBA" id="ARBA00022553"/>
    </source>
</evidence>
<dbReference type="RefSeq" id="WP_191747390.1">
    <property type="nucleotide sequence ID" value="NZ_JACSQZ010000001.1"/>
</dbReference>
<keyword evidence="17" id="KW-1185">Reference proteome</keyword>
<dbReference type="InterPro" id="IPR036890">
    <property type="entry name" value="HATPase_C_sf"/>
</dbReference>
<feature type="transmembrane region" description="Helical" evidence="14">
    <location>
        <begin position="236"/>
        <end position="255"/>
    </location>
</feature>
<feature type="transmembrane region" description="Helical" evidence="14">
    <location>
        <begin position="355"/>
        <end position="372"/>
    </location>
</feature>
<evidence type="ECO:0000259" key="15">
    <source>
        <dbReference type="PROSITE" id="PS50109"/>
    </source>
</evidence>
<evidence type="ECO:0000256" key="6">
    <source>
        <dbReference type="ARBA" id="ARBA00022679"/>
    </source>
</evidence>
<dbReference type="EC" id="2.7.13.3" evidence="3"/>
<dbReference type="Pfam" id="PF00512">
    <property type="entry name" value="HisKA"/>
    <property type="match status" value="1"/>
</dbReference>
<keyword evidence="6" id="KW-0808">Transferase</keyword>
<dbReference type="PRINTS" id="PR00344">
    <property type="entry name" value="BCTRLSENSOR"/>
</dbReference>
<keyword evidence="12" id="KW-0902">Two-component regulatory system</keyword>
<organism evidence="16 17">
    <name type="scientific">Clostridium gallinarum</name>
    <dbReference type="NCBI Taxonomy" id="2762246"/>
    <lineage>
        <taxon>Bacteria</taxon>
        <taxon>Bacillati</taxon>
        <taxon>Bacillota</taxon>
        <taxon>Clostridia</taxon>
        <taxon>Eubacteriales</taxon>
        <taxon>Clostridiaceae</taxon>
        <taxon>Clostridium</taxon>
    </lineage>
</organism>
<dbReference type="InterPro" id="IPR003661">
    <property type="entry name" value="HisK_dim/P_dom"/>
</dbReference>
<proteinExistence type="predicted"/>
<evidence type="ECO:0000256" key="3">
    <source>
        <dbReference type="ARBA" id="ARBA00012438"/>
    </source>
</evidence>
<keyword evidence="4" id="KW-1003">Cell membrane</keyword>
<dbReference type="EMBL" id="JACSQZ010000001">
    <property type="protein sequence ID" value="MBD7913594.1"/>
    <property type="molecule type" value="Genomic_DNA"/>
</dbReference>